<accession>A0A0V1GI31</accession>
<keyword evidence="1" id="KW-1133">Transmembrane helix</keyword>
<dbReference type="OrthoDB" id="5919014at2759"/>
<keyword evidence="1" id="KW-0812">Transmembrane</keyword>
<proteinExistence type="predicted"/>
<evidence type="ECO:0000313" key="3">
    <source>
        <dbReference type="Proteomes" id="UP000055024"/>
    </source>
</evidence>
<keyword evidence="1" id="KW-0472">Membrane</keyword>
<comment type="caution">
    <text evidence="2">The sequence shown here is derived from an EMBL/GenBank/DDBJ whole genome shotgun (WGS) entry which is preliminary data.</text>
</comment>
<reference evidence="2 3" key="1">
    <citation type="submission" date="2015-01" db="EMBL/GenBank/DDBJ databases">
        <title>Evolution of Trichinella species and genotypes.</title>
        <authorList>
            <person name="Korhonen P.K."/>
            <person name="Edoardo P."/>
            <person name="Giuseppe L.R."/>
            <person name="Gasser R.B."/>
        </authorList>
    </citation>
    <scope>NUCLEOTIDE SEQUENCE [LARGE SCALE GENOMIC DNA]</scope>
    <source>
        <strain evidence="2">ISS1029</strain>
    </source>
</reference>
<name>A0A0V1GI31_9BILA</name>
<evidence type="ECO:0000313" key="2">
    <source>
        <dbReference type="EMBL" id="KRY97885.1"/>
    </source>
</evidence>
<organism evidence="2 3">
    <name type="scientific">Trichinella zimbabwensis</name>
    <dbReference type="NCBI Taxonomy" id="268475"/>
    <lineage>
        <taxon>Eukaryota</taxon>
        <taxon>Metazoa</taxon>
        <taxon>Ecdysozoa</taxon>
        <taxon>Nematoda</taxon>
        <taxon>Enoplea</taxon>
        <taxon>Dorylaimia</taxon>
        <taxon>Trichinellida</taxon>
        <taxon>Trichinellidae</taxon>
        <taxon>Trichinella</taxon>
    </lineage>
</organism>
<gene>
    <name evidence="2" type="ORF">T11_9504</name>
</gene>
<dbReference type="AlphaFoldDB" id="A0A0V1GI31"/>
<keyword evidence="3" id="KW-1185">Reference proteome</keyword>
<dbReference type="Proteomes" id="UP000055024">
    <property type="component" value="Unassembled WGS sequence"/>
</dbReference>
<sequence>MTESNFGVAFFCTEHVRFCSFFGKLHNILGHMIAGIVRVMCGGLLVSVTVALGGFLRMAPRAINGCSVCNFQAATTAIFNACENKFYHHLILISADN</sequence>
<feature type="transmembrane region" description="Helical" evidence="1">
    <location>
        <begin position="28"/>
        <end position="52"/>
    </location>
</feature>
<protein>
    <submittedName>
        <fullName evidence="2">Uncharacterized protein</fullName>
    </submittedName>
</protein>
<evidence type="ECO:0000256" key="1">
    <source>
        <dbReference type="SAM" id="Phobius"/>
    </source>
</evidence>
<dbReference type="EMBL" id="JYDP01001724">
    <property type="protein sequence ID" value="KRY97885.1"/>
    <property type="molecule type" value="Genomic_DNA"/>
</dbReference>